<evidence type="ECO:0000259" key="17">
    <source>
        <dbReference type="Pfam" id="PF02776"/>
    </source>
</evidence>
<keyword evidence="10 14" id="KW-0460">Magnesium</keyword>
<comment type="pathway">
    <text evidence="1 14">Amino-acid biosynthesis; L-isoleucine biosynthesis; L-isoleucine from 2-oxobutanoate: step 1/4.</text>
</comment>
<evidence type="ECO:0000256" key="12">
    <source>
        <dbReference type="ARBA" id="ARBA00023304"/>
    </source>
</evidence>
<evidence type="ECO:0000256" key="9">
    <source>
        <dbReference type="ARBA" id="ARBA00022827"/>
    </source>
</evidence>
<dbReference type="GO" id="GO:0000287">
    <property type="term" value="F:magnesium ion binding"/>
    <property type="evidence" value="ECO:0007669"/>
    <property type="project" value="UniProtKB-UniRule"/>
</dbReference>
<dbReference type="Pfam" id="PF02776">
    <property type="entry name" value="TPP_enzyme_N"/>
    <property type="match status" value="1"/>
</dbReference>
<dbReference type="InterPro" id="IPR012846">
    <property type="entry name" value="Acetolactate_synth_lsu"/>
</dbReference>
<dbReference type="InterPro" id="IPR012001">
    <property type="entry name" value="Thiamin_PyroP_enz_TPP-bd_dom"/>
</dbReference>
<dbReference type="CDD" id="cd07035">
    <property type="entry name" value="TPP_PYR_POX_like"/>
    <property type="match status" value="1"/>
</dbReference>
<dbReference type="InterPro" id="IPR039368">
    <property type="entry name" value="AHAS_TPP"/>
</dbReference>
<keyword evidence="7 14" id="KW-0808">Transferase</keyword>
<dbReference type="FunFam" id="3.40.50.1220:FF:000008">
    <property type="entry name" value="Acetolactate synthase"/>
    <property type="match status" value="1"/>
</dbReference>
<evidence type="ECO:0000256" key="2">
    <source>
        <dbReference type="ARBA" id="ARBA00005025"/>
    </source>
</evidence>
<dbReference type="EC" id="2.2.1.6" evidence="4 14"/>
<comment type="catalytic activity">
    <reaction evidence="13 14">
        <text>2 pyruvate + H(+) = (2S)-2-acetolactate + CO2</text>
        <dbReference type="Rhea" id="RHEA:25249"/>
        <dbReference type="ChEBI" id="CHEBI:15361"/>
        <dbReference type="ChEBI" id="CHEBI:15378"/>
        <dbReference type="ChEBI" id="CHEBI:16526"/>
        <dbReference type="ChEBI" id="CHEBI:58476"/>
        <dbReference type="EC" id="2.2.1.6"/>
    </reaction>
</comment>
<keyword evidence="5 14" id="KW-0028">Amino-acid biosynthesis</keyword>
<comment type="cofactor">
    <cofactor evidence="14">
        <name>thiamine diphosphate</name>
        <dbReference type="ChEBI" id="CHEBI:58937"/>
    </cofactor>
    <text evidence="14">Binds 1 thiamine pyrophosphate per subunit.</text>
</comment>
<keyword evidence="9" id="KW-0274">FAD</keyword>
<dbReference type="CDD" id="cd02015">
    <property type="entry name" value="TPP_AHAS"/>
    <property type="match status" value="1"/>
</dbReference>
<sequence length="587" mass="64532">MQYRQQVLSPTLLLGLRNEGDNVKKTGSQILLECLRLEGVETVFGYPGGTVINIYDDLMDSPIEHILTRHEQAAVHAADAYARATGKVGVAIATSGPGATNTITGIATAYMDSIPLVIITGQVPTPLIGNDAFQEADMVGITRPITKHNYLVRDVRDLARIVKQAFYIARTGRPGPVLIDLPKDVQIDSAIFEYPQSVELRGYKPTVSANPRQLEKAVEMILAARKPVIYVGGGATLSDVSDDLLRFAETVQAPVTTTLMGMASFPKKHPLSLGMLGMHGTFYANMAVTNADLLIALGARFDDRVTGKIATFAPHARIIHVDVDPTSIKKNVRVDLPVVGVLPDVLPRLVEGLQQQNERLVDAIEATQGWREQVELWKEQHPMTYKKTKTTIKPQFVIEKLRELTEDDAIITTEVGQHQMWTAQFFDFTQPRTFITSGGLGTMGFGLPAALGAQAAFPKRQVIDVSGDGSFQMNSQELATLVQYRLPVKIVILNNNFLGMVRQWQQLFFDRRYSQTCMELPIDFVKLAEAYGAKGFQATHPDEVEEVIRQGLATPGPVIMEFKIAREENVLPMVPAGAGLNEMVLAS</sequence>
<keyword evidence="11 14" id="KW-0786">Thiamine pyrophosphate</keyword>
<comment type="similarity">
    <text evidence="3 14">Belongs to the TPP enzyme family.</text>
</comment>
<feature type="domain" description="Thiamine pyrophosphate enzyme TPP-binding" evidence="16">
    <location>
        <begin position="415"/>
        <end position="561"/>
    </location>
</feature>
<dbReference type="EMBL" id="FNAQ01000004">
    <property type="protein sequence ID" value="SDE16480.1"/>
    <property type="molecule type" value="Genomic_DNA"/>
</dbReference>
<evidence type="ECO:0000313" key="18">
    <source>
        <dbReference type="EMBL" id="SDE16480.1"/>
    </source>
</evidence>
<evidence type="ECO:0000259" key="16">
    <source>
        <dbReference type="Pfam" id="PF02775"/>
    </source>
</evidence>
<dbReference type="InterPro" id="IPR000399">
    <property type="entry name" value="TPP-bd_CS"/>
</dbReference>
<gene>
    <name evidence="18" type="ORF">SAMN05661003_104139</name>
</gene>
<dbReference type="Pfam" id="PF02775">
    <property type="entry name" value="TPP_enzyme_C"/>
    <property type="match status" value="1"/>
</dbReference>
<dbReference type="InterPro" id="IPR011766">
    <property type="entry name" value="TPP_enzyme_TPP-bd"/>
</dbReference>
<evidence type="ECO:0000256" key="5">
    <source>
        <dbReference type="ARBA" id="ARBA00022605"/>
    </source>
</evidence>
<comment type="pathway">
    <text evidence="2 14">Amino-acid biosynthesis; L-valine biosynthesis; L-valine from pyruvate: step 1/4.</text>
</comment>
<proteinExistence type="inferred from homology"/>
<dbReference type="AlphaFoldDB" id="A0A1G7AP52"/>
<protein>
    <recommendedName>
        <fullName evidence="4 14">Acetolactate synthase</fullName>
        <ecNumber evidence="4 14">2.2.1.6</ecNumber>
    </recommendedName>
</protein>
<dbReference type="UniPathway" id="UPA00049">
    <property type="reaction ID" value="UER00059"/>
</dbReference>
<dbReference type="PANTHER" id="PTHR18968:SF13">
    <property type="entry name" value="ACETOLACTATE SYNTHASE CATALYTIC SUBUNIT, MITOCHONDRIAL"/>
    <property type="match status" value="1"/>
</dbReference>
<dbReference type="FunFam" id="3.40.50.970:FF:000016">
    <property type="entry name" value="Acetolactate synthase"/>
    <property type="match status" value="1"/>
</dbReference>
<dbReference type="Gene3D" id="3.40.50.1220">
    <property type="entry name" value="TPP-binding domain"/>
    <property type="match status" value="1"/>
</dbReference>
<dbReference type="FunFam" id="3.40.50.970:FF:000007">
    <property type="entry name" value="Acetolactate synthase"/>
    <property type="match status" value="1"/>
</dbReference>
<dbReference type="GO" id="GO:0005948">
    <property type="term" value="C:acetolactate synthase complex"/>
    <property type="evidence" value="ECO:0007669"/>
    <property type="project" value="UniProtKB-ARBA"/>
</dbReference>
<evidence type="ECO:0000256" key="10">
    <source>
        <dbReference type="ARBA" id="ARBA00022842"/>
    </source>
</evidence>
<name>A0A1G7AP52_9BACT</name>
<comment type="cofactor">
    <cofactor evidence="14">
        <name>Mg(2+)</name>
        <dbReference type="ChEBI" id="CHEBI:18420"/>
    </cofactor>
    <text evidence="14">Binds 1 Mg(2+) ion per subunit.</text>
</comment>
<keyword evidence="19" id="KW-1185">Reference proteome</keyword>
<dbReference type="Gene3D" id="3.40.50.970">
    <property type="match status" value="2"/>
</dbReference>
<evidence type="ECO:0000259" key="15">
    <source>
        <dbReference type="Pfam" id="PF00205"/>
    </source>
</evidence>
<evidence type="ECO:0000256" key="14">
    <source>
        <dbReference type="RuleBase" id="RU003591"/>
    </source>
</evidence>
<dbReference type="InterPro" id="IPR012000">
    <property type="entry name" value="Thiamin_PyroP_enz_cen_dom"/>
</dbReference>
<keyword evidence="8 14" id="KW-0479">Metal-binding</keyword>
<dbReference type="Pfam" id="PF00205">
    <property type="entry name" value="TPP_enzyme_M"/>
    <property type="match status" value="1"/>
</dbReference>
<dbReference type="GO" id="GO:0009099">
    <property type="term" value="P:L-valine biosynthetic process"/>
    <property type="evidence" value="ECO:0007669"/>
    <property type="project" value="UniProtKB-UniPathway"/>
</dbReference>
<evidence type="ECO:0000256" key="8">
    <source>
        <dbReference type="ARBA" id="ARBA00022723"/>
    </source>
</evidence>
<keyword evidence="6" id="KW-0285">Flavoprotein</keyword>
<keyword evidence="12 14" id="KW-0100">Branched-chain amino acid biosynthesis</keyword>
<dbReference type="STRING" id="57664.SAMN05661003_104139"/>
<dbReference type="Proteomes" id="UP000243205">
    <property type="component" value="Unassembled WGS sequence"/>
</dbReference>
<evidence type="ECO:0000256" key="13">
    <source>
        <dbReference type="ARBA" id="ARBA00048670"/>
    </source>
</evidence>
<evidence type="ECO:0000256" key="6">
    <source>
        <dbReference type="ARBA" id="ARBA00022630"/>
    </source>
</evidence>
<dbReference type="UniPathway" id="UPA00047">
    <property type="reaction ID" value="UER00055"/>
</dbReference>
<organism evidence="18 19">
    <name type="scientific">Desulfuromonas thiophila</name>
    <dbReference type="NCBI Taxonomy" id="57664"/>
    <lineage>
        <taxon>Bacteria</taxon>
        <taxon>Pseudomonadati</taxon>
        <taxon>Thermodesulfobacteriota</taxon>
        <taxon>Desulfuromonadia</taxon>
        <taxon>Desulfuromonadales</taxon>
        <taxon>Desulfuromonadaceae</taxon>
        <taxon>Desulfuromonas</taxon>
    </lineage>
</organism>
<feature type="domain" description="Thiamine pyrophosphate enzyme N-terminal TPP-binding" evidence="17">
    <location>
        <begin position="26"/>
        <end position="138"/>
    </location>
</feature>
<evidence type="ECO:0000256" key="3">
    <source>
        <dbReference type="ARBA" id="ARBA00007812"/>
    </source>
</evidence>
<dbReference type="NCBIfam" id="TIGR00118">
    <property type="entry name" value="acolac_lg"/>
    <property type="match status" value="1"/>
</dbReference>
<reference evidence="19" key="1">
    <citation type="submission" date="2016-10" db="EMBL/GenBank/DDBJ databases">
        <authorList>
            <person name="Varghese N."/>
            <person name="Submissions S."/>
        </authorList>
    </citation>
    <scope>NUCLEOTIDE SEQUENCE [LARGE SCALE GENOMIC DNA]</scope>
    <source>
        <strain evidence="19">DSM 8987</strain>
    </source>
</reference>
<dbReference type="InterPro" id="IPR045229">
    <property type="entry name" value="TPP_enz"/>
</dbReference>
<accession>A0A1G7AP52</accession>
<evidence type="ECO:0000256" key="1">
    <source>
        <dbReference type="ARBA" id="ARBA00004974"/>
    </source>
</evidence>
<dbReference type="SUPFAM" id="SSF52518">
    <property type="entry name" value="Thiamin diphosphate-binding fold (THDP-binding)"/>
    <property type="match status" value="2"/>
</dbReference>
<evidence type="ECO:0000256" key="7">
    <source>
        <dbReference type="ARBA" id="ARBA00022679"/>
    </source>
</evidence>
<dbReference type="InterPro" id="IPR029061">
    <property type="entry name" value="THDP-binding"/>
</dbReference>
<dbReference type="PANTHER" id="PTHR18968">
    <property type="entry name" value="THIAMINE PYROPHOSPHATE ENZYMES"/>
    <property type="match status" value="1"/>
</dbReference>
<evidence type="ECO:0000313" key="19">
    <source>
        <dbReference type="Proteomes" id="UP000243205"/>
    </source>
</evidence>
<evidence type="ECO:0000256" key="11">
    <source>
        <dbReference type="ARBA" id="ARBA00023052"/>
    </source>
</evidence>
<evidence type="ECO:0000256" key="4">
    <source>
        <dbReference type="ARBA" id="ARBA00013145"/>
    </source>
</evidence>
<dbReference type="GO" id="GO:0030976">
    <property type="term" value="F:thiamine pyrophosphate binding"/>
    <property type="evidence" value="ECO:0007669"/>
    <property type="project" value="UniProtKB-UniRule"/>
</dbReference>
<dbReference type="SUPFAM" id="SSF52467">
    <property type="entry name" value="DHS-like NAD/FAD-binding domain"/>
    <property type="match status" value="1"/>
</dbReference>
<feature type="domain" description="Thiamine pyrophosphate enzyme central" evidence="15">
    <location>
        <begin position="214"/>
        <end position="349"/>
    </location>
</feature>
<dbReference type="PROSITE" id="PS00187">
    <property type="entry name" value="TPP_ENZYMES"/>
    <property type="match status" value="1"/>
</dbReference>
<dbReference type="InterPro" id="IPR029035">
    <property type="entry name" value="DHS-like_NAD/FAD-binding_dom"/>
</dbReference>
<dbReference type="GO" id="GO:0050660">
    <property type="term" value="F:flavin adenine dinucleotide binding"/>
    <property type="evidence" value="ECO:0007669"/>
    <property type="project" value="InterPro"/>
</dbReference>
<dbReference type="GO" id="GO:0009097">
    <property type="term" value="P:isoleucine biosynthetic process"/>
    <property type="evidence" value="ECO:0007669"/>
    <property type="project" value="UniProtKB-UniPathway"/>
</dbReference>
<dbReference type="GO" id="GO:0003984">
    <property type="term" value="F:acetolactate synthase activity"/>
    <property type="evidence" value="ECO:0007669"/>
    <property type="project" value="UniProtKB-EC"/>
</dbReference>